<keyword evidence="6" id="KW-0106">Calcium</keyword>
<dbReference type="InterPro" id="IPR011992">
    <property type="entry name" value="EF-hand-dom_pair"/>
</dbReference>
<dbReference type="PROSITE" id="PS50059">
    <property type="entry name" value="FKBP_PPIASE"/>
    <property type="match status" value="1"/>
</dbReference>
<accession>A0A0K0E3I2</accession>
<dbReference type="SUPFAM" id="SSF47473">
    <property type="entry name" value="EF-hand"/>
    <property type="match status" value="1"/>
</dbReference>
<evidence type="ECO:0000256" key="6">
    <source>
        <dbReference type="ARBA" id="ARBA00022837"/>
    </source>
</evidence>
<dbReference type="Pfam" id="PF13499">
    <property type="entry name" value="EF-hand_7"/>
    <property type="match status" value="1"/>
</dbReference>
<evidence type="ECO:0000256" key="10">
    <source>
        <dbReference type="PROSITE-ProRule" id="PRU00277"/>
    </source>
</evidence>
<evidence type="ECO:0000256" key="1">
    <source>
        <dbReference type="ARBA" id="ARBA00000971"/>
    </source>
</evidence>
<evidence type="ECO:0000256" key="9">
    <source>
        <dbReference type="ARBA" id="ARBA00023235"/>
    </source>
</evidence>
<keyword evidence="3 11" id="KW-0732">Signal</keyword>
<evidence type="ECO:0000256" key="4">
    <source>
        <dbReference type="ARBA" id="ARBA00022737"/>
    </source>
</evidence>
<feature type="signal peptide" evidence="11">
    <location>
        <begin position="1"/>
        <end position="18"/>
    </location>
</feature>
<feature type="domain" description="PPIase FKBP-type" evidence="12">
    <location>
        <begin position="74"/>
        <end position="164"/>
    </location>
</feature>
<evidence type="ECO:0000256" key="3">
    <source>
        <dbReference type="ARBA" id="ARBA00022729"/>
    </source>
</evidence>
<dbReference type="Proteomes" id="UP000035681">
    <property type="component" value="Unplaced"/>
</dbReference>
<evidence type="ECO:0000313" key="14">
    <source>
        <dbReference type="Proteomes" id="UP000035681"/>
    </source>
</evidence>
<dbReference type="InterPro" id="IPR052273">
    <property type="entry name" value="PPIase_FKBP"/>
</dbReference>
<comment type="catalytic activity">
    <reaction evidence="1 10">
        <text>[protein]-peptidylproline (omega=180) = [protein]-peptidylproline (omega=0)</text>
        <dbReference type="Rhea" id="RHEA:16237"/>
        <dbReference type="Rhea" id="RHEA-COMP:10747"/>
        <dbReference type="Rhea" id="RHEA-COMP:10748"/>
        <dbReference type="ChEBI" id="CHEBI:83833"/>
        <dbReference type="ChEBI" id="CHEBI:83834"/>
        <dbReference type="EC" id="5.2.1.8"/>
    </reaction>
</comment>
<keyword evidence="8" id="KW-0325">Glycoprotein</keyword>
<evidence type="ECO:0000259" key="12">
    <source>
        <dbReference type="PROSITE" id="PS50059"/>
    </source>
</evidence>
<sequence>MKIFLFIVLFLLISISQQRGPEDAIPVIEIRGEGPPMSSAQIRDLEERANGKPLDIEIEKLFIPKKCDKKVNIHDWITFNYKGFTEDGKLFDTTYNNKNSIKIQMNIGMSILGLEKGMMDMCINERRRIKIPWRLCRRKKSNVWKLFPTEEHWISVEVEVISIDKWSIEKQFNELDSDKNGVINLNDMIKTSQQLENYGKKWVNDDIDNVIAGKYFIKYFDINKNDKIEKDEYIKIMKRDMVEMENSKPIRDKKGEIVGGRREPGFGWILDHNNDGYIQPQENYEADKIFEKNIPIREPTDIIKEEL</sequence>
<proteinExistence type="predicted"/>
<dbReference type="Gene3D" id="3.10.50.40">
    <property type="match status" value="1"/>
</dbReference>
<evidence type="ECO:0000256" key="5">
    <source>
        <dbReference type="ARBA" id="ARBA00022824"/>
    </source>
</evidence>
<keyword evidence="7 10" id="KW-0697">Rotamase</keyword>
<evidence type="ECO:0000259" key="13">
    <source>
        <dbReference type="PROSITE" id="PS50222"/>
    </source>
</evidence>
<keyword evidence="5" id="KW-0256">Endoplasmic reticulum</keyword>
<dbReference type="InterPro" id="IPR001179">
    <property type="entry name" value="PPIase_FKBP_dom"/>
</dbReference>
<feature type="domain" description="EF-hand" evidence="13">
    <location>
        <begin position="208"/>
        <end position="243"/>
    </location>
</feature>
<dbReference type="SUPFAM" id="SSF54534">
    <property type="entry name" value="FKBP-like"/>
    <property type="match status" value="1"/>
</dbReference>
<evidence type="ECO:0000313" key="15">
    <source>
        <dbReference type="WBParaSite" id="SSTP_0000405400.1"/>
    </source>
</evidence>
<dbReference type="InterPro" id="IPR002048">
    <property type="entry name" value="EF_hand_dom"/>
</dbReference>
<keyword evidence="9 10" id="KW-0413">Isomerase</keyword>
<keyword evidence="4" id="KW-0677">Repeat</keyword>
<dbReference type="EC" id="5.2.1.8" evidence="2 10"/>
<dbReference type="InterPro" id="IPR018247">
    <property type="entry name" value="EF_Hand_1_Ca_BS"/>
</dbReference>
<keyword evidence="14" id="KW-1185">Reference proteome</keyword>
<dbReference type="AlphaFoldDB" id="A0A0K0E3I2"/>
<dbReference type="Gene3D" id="1.10.238.10">
    <property type="entry name" value="EF-hand"/>
    <property type="match status" value="1"/>
</dbReference>
<reference evidence="15" key="1">
    <citation type="submission" date="2015-08" db="UniProtKB">
        <authorList>
            <consortium name="WormBaseParasite"/>
        </authorList>
    </citation>
    <scope>IDENTIFICATION</scope>
</reference>
<evidence type="ECO:0000256" key="11">
    <source>
        <dbReference type="SAM" id="SignalP"/>
    </source>
</evidence>
<dbReference type="Pfam" id="PF00254">
    <property type="entry name" value="FKBP_C"/>
    <property type="match status" value="1"/>
</dbReference>
<protein>
    <recommendedName>
        <fullName evidence="2 10">peptidylprolyl isomerase</fullName>
        <ecNumber evidence="2 10">5.2.1.8</ecNumber>
    </recommendedName>
</protein>
<evidence type="ECO:0000256" key="2">
    <source>
        <dbReference type="ARBA" id="ARBA00013194"/>
    </source>
</evidence>
<dbReference type="PANTHER" id="PTHR46222">
    <property type="entry name" value="PEPTIDYL-PROLYL CIS-TRANS ISOMERASE FKBP7/14"/>
    <property type="match status" value="1"/>
</dbReference>
<dbReference type="GO" id="GO:0003755">
    <property type="term" value="F:peptidyl-prolyl cis-trans isomerase activity"/>
    <property type="evidence" value="ECO:0007669"/>
    <property type="project" value="UniProtKB-KW"/>
</dbReference>
<name>A0A0K0E3I2_STRER</name>
<dbReference type="GO" id="GO:0005783">
    <property type="term" value="C:endoplasmic reticulum"/>
    <property type="evidence" value="ECO:0007669"/>
    <property type="project" value="UniProtKB-ARBA"/>
</dbReference>
<dbReference type="PANTHER" id="PTHR46222:SF3">
    <property type="entry name" value="PEPTIDYLPROLYL ISOMERASE"/>
    <property type="match status" value="1"/>
</dbReference>
<evidence type="ECO:0000256" key="8">
    <source>
        <dbReference type="ARBA" id="ARBA00023180"/>
    </source>
</evidence>
<dbReference type="PROSITE" id="PS00018">
    <property type="entry name" value="EF_HAND_1"/>
    <property type="match status" value="2"/>
</dbReference>
<dbReference type="WBParaSite" id="TCONS_00005722.p1">
    <property type="protein sequence ID" value="TCONS_00005722.p1"/>
    <property type="gene ID" value="XLOC_003971"/>
</dbReference>
<dbReference type="STRING" id="6248.A0A0K0E3I2"/>
<organism evidence="15">
    <name type="scientific">Strongyloides stercoralis</name>
    <name type="common">Threadworm</name>
    <dbReference type="NCBI Taxonomy" id="6248"/>
    <lineage>
        <taxon>Eukaryota</taxon>
        <taxon>Metazoa</taxon>
        <taxon>Ecdysozoa</taxon>
        <taxon>Nematoda</taxon>
        <taxon>Chromadorea</taxon>
        <taxon>Rhabditida</taxon>
        <taxon>Tylenchina</taxon>
        <taxon>Panagrolaimomorpha</taxon>
        <taxon>Strongyloidoidea</taxon>
        <taxon>Strongyloididae</taxon>
        <taxon>Strongyloides</taxon>
    </lineage>
</organism>
<evidence type="ECO:0000256" key="7">
    <source>
        <dbReference type="ARBA" id="ARBA00023110"/>
    </source>
</evidence>
<dbReference type="InterPro" id="IPR046357">
    <property type="entry name" value="PPIase_dom_sf"/>
</dbReference>
<dbReference type="PROSITE" id="PS50222">
    <property type="entry name" value="EF_HAND_2"/>
    <property type="match status" value="1"/>
</dbReference>
<dbReference type="WBParaSite" id="SSTP_0000405400.1">
    <property type="protein sequence ID" value="SSTP_0000405400.1"/>
    <property type="gene ID" value="SSTP_0000405400"/>
</dbReference>
<feature type="chain" id="PRO_5005327394" description="peptidylprolyl isomerase" evidence="11">
    <location>
        <begin position="19"/>
        <end position="307"/>
    </location>
</feature>
<dbReference type="GO" id="GO:0005509">
    <property type="term" value="F:calcium ion binding"/>
    <property type="evidence" value="ECO:0007669"/>
    <property type="project" value="InterPro"/>
</dbReference>